<accession>A0A9Q4KTY8</accession>
<keyword evidence="3" id="KW-1185">Reference proteome</keyword>
<proteinExistence type="predicted"/>
<organism evidence="2 3">
    <name type="scientific">Methanogenium marinum</name>
    <dbReference type="NCBI Taxonomy" id="348610"/>
    <lineage>
        <taxon>Archaea</taxon>
        <taxon>Methanobacteriati</taxon>
        <taxon>Methanobacteriota</taxon>
        <taxon>Stenosarchaea group</taxon>
        <taxon>Methanomicrobia</taxon>
        <taxon>Methanomicrobiales</taxon>
        <taxon>Methanomicrobiaceae</taxon>
        <taxon>Methanogenium</taxon>
    </lineage>
</organism>
<keyword evidence="1" id="KW-0812">Transmembrane</keyword>
<evidence type="ECO:0000256" key="1">
    <source>
        <dbReference type="SAM" id="Phobius"/>
    </source>
</evidence>
<comment type="caution">
    <text evidence="2">The sequence shown here is derived from an EMBL/GenBank/DDBJ whole genome shotgun (WGS) entry which is preliminary data.</text>
</comment>
<dbReference type="RefSeq" id="WP_274924613.1">
    <property type="nucleotide sequence ID" value="NZ_JAKELO010000002.1"/>
</dbReference>
<dbReference type="Proteomes" id="UP001143747">
    <property type="component" value="Unassembled WGS sequence"/>
</dbReference>
<keyword evidence="1" id="KW-1133">Transmembrane helix</keyword>
<dbReference type="EMBL" id="JAKELO010000002">
    <property type="protein sequence ID" value="MDE4907972.1"/>
    <property type="molecule type" value="Genomic_DNA"/>
</dbReference>
<keyword evidence="1" id="KW-0472">Membrane</keyword>
<sequence length="227" mass="23899">MDDGWKILIGITLVFCIGINALILVAGMNYPDGFNTAGIQITSTYRYDVTLTGTGTAENVTLMIPLPSAAGDSPVGDAIVSGNAEGIHSDWSVEEVGTGEAVFLKVTAPALSFVDGPVTFGTVFSAPCLIDTADPAGETCLLRPKEDITHKNGITHYTAPVYAIYDMPGEEGMEISVHLDGANTWRYPVLSGNHLTDTLTLTGNNKGDGWQEADGTLTVAIGKYSVI</sequence>
<gene>
    <name evidence="2" type="ORF">L0665_05035</name>
</gene>
<evidence type="ECO:0000313" key="3">
    <source>
        <dbReference type="Proteomes" id="UP001143747"/>
    </source>
</evidence>
<protein>
    <recommendedName>
        <fullName evidence="4">DUF11 domain-containing protein</fullName>
    </recommendedName>
</protein>
<dbReference type="AlphaFoldDB" id="A0A9Q4KTY8"/>
<name>A0A9Q4KTY8_9EURY</name>
<evidence type="ECO:0000313" key="2">
    <source>
        <dbReference type="EMBL" id="MDE4907972.1"/>
    </source>
</evidence>
<reference evidence="2" key="1">
    <citation type="submission" date="2022-01" db="EMBL/GenBank/DDBJ databases">
        <title>Draft genome of Methanogenium marinum DSM 15558.</title>
        <authorList>
            <person name="Chen S.-C."/>
            <person name="You Y.-T."/>
        </authorList>
    </citation>
    <scope>NUCLEOTIDE SEQUENCE</scope>
    <source>
        <strain evidence="2">DSM 15558</strain>
    </source>
</reference>
<feature type="transmembrane region" description="Helical" evidence="1">
    <location>
        <begin position="7"/>
        <end position="30"/>
    </location>
</feature>
<evidence type="ECO:0008006" key="4">
    <source>
        <dbReference type="Google" id="ProtNLM"/>
    </source>
</evidence>